<dbReference type="Gene3D" id="3.30.450.40">
    <property type="match status" value="1"/>
</dbReference>
<dbReference type="InterPro" id="IPR003018">
    <property type="entry name" value="GAF"/>
</dbReference>
<dbReference type="OrthoDB" id="161302at2"/>
<dbReference type="GO" id="GO:0003677">
    <property type="term" value="F:DNA binding"/>
    <property type="evidence" value="ECO:0007669"/>
    <property type="project" value="UniProtKB-KW"/>
</dbReference>
<evidence type="ECO:0000256" key="1">
    <source>
        <dbReference type="ARBA" id="ARBA00023015"/>
    </source>
</evidence>
<sequence length="382" mass="41560">MRASRGAAAEVLGRVRARLDGCPGVFGVSDLEHALRSAERGLLDAISRIASDGEDVAALVALLREVLDARDEAVGGVLRRRGEAHDRVRRALTELRAAPTAGAVMDRAVQVLCTHCGFDRAFLFRVEGAEMVCESVHYVQDPEWAREFYELAQVQRPQLTHQLLETEMIRRRAPVMIQSPATDPRTFKPLVLPVKTTSYVAAPVMPDDKVIGFLHADCYFQGREVDEVDRDTIWAFAEGFGFAVDRALLLERLGAQRAEVSRLVAATNQVLTDLTTAELRITRGGDHAKLAGVAASTLLPQVAGPQAALLTPREHEVVALLAEGATNAAIARRLVVSDATVKSHVRNVMRKLHASNRAEAVAKYRRTFSDPLAPGFRPAGGG</sequence>
<protein>
    <submittedName>
        <fullName evidence="5">LuxR family transcriptional regulator</fullName>
    </submittedName>
</protein>
<dbReference type="PANTHER" id="PTHR44688">
    <property type="entry name" value="DNA-BINDING TRANSCRIPTIONAL ACTIVATOR DEVR_DOSR"/>
    <property type="match status" value="1"/>
</dbReference>
<dbReference type="PROSITE" id="PS50043">
    <property type="entry name" value="HTH_LUXR_2"/>
    <property type="match status" value="1"/>
</dbReference>
<dbReference type="InterPro" id="IPR036388">
    <property type="entry name" value="WH-like_DNA-bd_sf"/>
</dbReference>
<dbReference type="Gene3D" id="1.10.10.10">
    <property type="entry name" value="Winged helix-like DNA-binding domain superfamily/Winged helix DNA-binding domain"/>
    <property type="match status" value="1"/>
</dbReference>
<proteinExistence type="predicted"/>
<reference evidence="5 6" key="1">
    <citation type="submission" date="2018-03" db="EMBL/GenBank/DDBJ databases">
        <title>Aquarubrobacter algicola gen. nov., sp. nov., a novel actinobacterium isolated from shallow eutrophic lake during the end of cyanobacterial harmful algal blooms.</title>
        <authorList>
            <person name="Chun S.J."/>
        </authorList>
    </citation>
    <scope>NUCLEOTIDE SEQUENCE [LARGE SCALE GENOMIC DNA]</scope>
    <source>
        <strain evidence="5 6">Seoho-28</strain>
    </source>
</reference>
<organism evidence="5 6">
    <name type="scientific">Paraconexibacter algicola</name>
    <dbReference type="NCBI Taxonomy" id="2133960"/>
    <lineage>
        <taxon>Bacteria</taxon>
        <taxon>Bacillati</taxon>
        <taxon>Actinomycetota</taxon>
        <taxon>Thermoleophilia</taxon>
        <taxon>Solirubrobacterales</taxon>
        <taxon>Paraconexibacteraceae</taxon>
        <taxon>Paraconexibacter</taxon>
    </lineage>
</organism>
<evidence type="ECO:0000313" key="5">
    <source>
        <dbReference type="EMBL" id="PTL59595.1"/>
    </source>
</evidence>
<dbReference type="SMART" id="SM00421">
    <property type="entry name" value="HTH_LUXR"/>
    <property type="match status" value="1"/>
</dbReference>
<accession>A0A2T4UK55</accession>
<evidence type="ECO:0000256" key="2">
    <source>
        <dbReference type="ARBA" id="ARBA00023125"/>
    </source>
</evidence>
<evidence type="ECO:0000259" key="4">
    <source>
        <dbReference type="PROSITE" id="PS50043"/>
    </source>
</evidence>
<dbReference type="Pfam" id="PF13185">
    <property type="entry name" value="GAF_2"/>
    <property type="match status" value="1"/>
</dbReference>
<dbReference type="InterPro" id="IPR029016">
    <property type="entry name" value="GAF-like_dom_sf"/>
</dbReference>
<dbReference type="AlphaFoldDB" id="A0A2T4UK55"/>
<dbReference type="RefSeq" id="WP_107568238.1">
    <property type="nucleotide sequence ID" value="NZ_PYYB01000001.1"/>
</dbReference>
<dbReference type="InterPro" id="IPR000792">
    <property type="entry name" value="Tscrpt_reg_LuxR_C"/>
</dbReference>
<dbReference type="SUPFAM" id="SSF55781">
    <property type="entry name" value="GAF domain-like"/>
    <property type="match status" value="1"/>
</dbReference>
<dbReference type="PROSITE" id="PS00622">
    <property type="entry name" value="HTH_LUXR_1"/>
    <property type="match status" value="1"/>
</dbReference>
<dbReference type="EMBL" id="PYYB01000001">
    <property type="protein sequence ID" value="PTL59595.1"/>
    <property type="molecule type" value="Genomic_DNA"/>
</dbReference>
<keyword evidence="1" id="KW-0805">Transcription regulation</keyword>
<keyword evidence="3" id="KW-0804">Transcription</keyword>
<gene>
    <name evidence="5" type="ORF">C7Y72_08005</name>
</gene>
<dbReference type="Proteomes" id="UP000240739">
    <property type="component" value="Unassembled WGS sequence"/>
</dbReference>
<dbReference type="CDD" id="cd06170">
    <property type="entry name" value="LuxR_C_like"/>
    <property type="match status" value="1"/>
</dbReference>
<name>A0A2T4UK55_9ACTN</name>
<comment type="caution">
    <text evidence="5">The sequence shown here is derived from an EMBL/GenBank/DDBJ whole genome shotgun (WGS) entry which is preliminary data.</text>
</comment>
<evidence type="ECO:0000256" key="3">
    <source>
        <dbReference type="ARBA" id="ARBA00023163"/>
    </source>
</evidence>
<dbReference type="SUPFAM" id="SSF46894">
    <property type="entry name" value="C-terminal effector domain of the bipartite response regulators"/>
    <property type="match status" value="1"/>
</dbReference>
<dbReference type="PANTHER" id="PTHR44688:SF16">
    <property type="entry name" value="DNA-BINDING TRANSCRIPTIONAL ACTIVATOR DEVR_DOSR"/>
    <property type="match status" value="1"/>
</dbReference>
<dbReference type="Pfam" id="PF00196">
    <property type="entry name" value="GerE"/>
    <property type="match status" value="1"/>
</dbReference>
<dbReference type="SMART" id="SM00065">
    <property type="entry name" value="GAF"/>
    <property type="match status" value="1"/>
</dbReference>
<keyword evidence="6" id="KW-1185">Reference proteome</keyword>
<feature type="domain" description="HTH luxR-type" evidence="4">
    <location>
        <begin position="303"/>
        <end position="368"/>
    </location>
</feature>
<dbReference type="PRINTS" id="PR00038">
    <property type="entry name" value="HTHLUXR"/>
</dbReference>
<dbReference type="GO" id="GO:0006355">
    <property type="term" value="P:regulation of DNA-templated transcription"/>
    <property type="evidence" value="ECO:0007669"/>
    <property type="project" value="InterPro"/>
</dbReference>
<dbReference type="InterPro" id="IPR016032">
    <property type="entry name" value="Sig_transdc_resp-reg_C-effctor"/>
</dbReference>
<keyword evidence="2" id="KW-0238">DNA-binding</keyword>
<evidence type="ECO:0000313" key="6">
    <source>
        <dbReference type="Proteomes" id="UP000240739"/>
    </source>
</evidence>